<dbReference type="AlphaFoldDB" id="A0A0L6W3D4"/>
<organism evidence="2 3">
    <name type="scientific">Thermincola ferriacetica</name>
    <dbReference type="NCBI Taxonomy" id="281456"/>
    <lineage>
        <taxon>Bacteria</taxon>
        <taxon>Bacillati</taxon>
        <taxon>Bacillota</taxon>
        <taxon>Clostridia</taxon>
        <taxon>Eubacteriales</taxon>
        <taxon>Thermincolaceae</taxon>
        <taxon>Thermincola</taxon>
    </lineage>
</organism>
<dbReference type="Proteomes" id="UP000037175">
    <property type="component" value="Unassembled WGS sequence"/>
</dbReference>
<sequence length="153" mass="17916">MDLIDGVKIKRLRVIPDERGRLMEMLRCDDDLFIKFGQAYITTAYPGVVKGWHYHKKQTDNFVVVKGMMKVVLYDSREDSPTKGVINEFFMGEHNPILLQIPPYVFHGFKCISETEAMVVNFPTEPYNYDDPDEFRVHPHDNDIPYDWARKDG</sequence>
<dbReference type="GO" id="GO:0005829">
    <property type="term" value="C:cytosol"/>
    <property type="evidence" value="ECO:0007669"/>
    <property type="project" value="TreeGrafter"/>
</dbReference>
<name>A0A0L6W3D4_9FIRM</name>
<dbReference type="PANTHER" id="PTHR21047">
    <property type="entry name" value="DTDP-6-DEOXY-D-GLUCOSE-3,5 EPIMERASE"/>
    <property type="match status" value="1"/>
</dbReference>
<evidence type="ECO:0000313" key="2">
    <source>
        <dbReference type="EMBL" id="KNZ70045.1"/>
    </source>
</evidence>
<dbReference type="InterPro" id="IPR014710">
    <property type="entry name" value="RmlC-like_jellyroll"/>
</dbReference>
<dbReference type="PATRIC" id="fig|281456.6.peg.1258"/>
<dbReference type="Pfam" id="PF00908">
    <property type="entry name" value="dTDP_sugar_isom"/>
    <property type="match status" value="1"/>
</dbReference>
<dbReference type="RefSeq" id="WP_200901011.1">
    <property type="nucleotide sequence ID" value="NZ_LGTE01000006.1"/>
</dbReference>
<dbReference type="InterPro" id="IPR011051">
    <property type="entry name" value="RmlC_Cupin_sf"/>
</dbReference>
<dbReference type="GO" id="GO:0000271">
    <property type="term" value="P:polysaccharide biosynthetic process"/>
    <property type="evidence" value="ECO:0007669"/>
    <property type="project" value="TreeGrafter"/>
</dbReference>
<dbReference type="GO" id="GO:0008830">
    <property type="term" value="F:dTDP-4-dehydrorhamnose 3,5-epimerase activity"/>
    <property type="evidence" value="ECO:0007669"/>
    <property type="project" value="InterPro"/>
</dbReference>
<dbReference type="PANTHER" id="PTHR21047:SF2">
    <property type="entry name" value="THYMIDINE DIPHOSPHO-4-KETO-RHAMNOSE 3,5-EPIMERASE"/>
    <property type="match status" value="1"/>
</dbReference>
<evidence type="ECO:0000313" key="3">
    <source>
        <dbReference type="Proteomes" id="UP000037175"/>
    </source>
</evidence>
<dbReference type="InterPro" id="IPR000888">
    <property type="entry name" value="RmlC-like"/>
</dbReference>
<keyword evidence="3" id="KW-1185">Reference proteome</keyword>
<accession>A0A0L6W3D4</accession>
<dbReference type="Gene3D" id="2.60.120.10">
    <property type="entry name" value="Jelly Rolls"/>
    <property type="match status" value="1"/>
</dbReference>
<gene>
    <name evidence="2" type="ORF">Tfer_1185</name>
</gene>
<dbReference type="EMBL" id="LGTE01000006">
    <property type="protein sequence ID" value="KNZ70045.1"/>
    <property type="molecule type" value="Genomic_DNA"/>
</dbReference>
<reference evidence="3" key="1">
    <citation type="submission" date="2015-07" db="EMBL/GenBank/DDBJ databases">
        <title>Complete Genome of Thermincola ferriacetica strain Z-0001T.</title>
        <authorList>
            <person name="Lusk B."/>
            <person name="Badalamenti J.P."/>
            <person name="Parameswaran P."/>
            <person name="Bond D.R."/>
            <person name="Torres C.I."/>
        </authorList>
    </citation>
    <scope>NUCLEOTIDE SEQUENCE [LARGE SCALE GENOMIC DNA]</scope>
    <source>
        <strain evidence="3">Z-0001</strain>
    </source>
</reference>
<proteinExistence type="predicted"/>
<comment type="caution">
    <text evidence="2">The sequence shown here is derived from an EMBL/GenBank/DDBJ whole genome shotgun (WGS) entry which is preliminary data.</text>
</comment>
<protein>
    <submittedName>
        <fullName evidence="2">dTDP-4-dehydrorhamnose 3,5-epimerase</fullName>
    </submittedName>
</protein>
<dbReference type="SUPFAM" id="SSF51182">
    <property type="entry name" value="RmlC-like cupins"/>
    <property type="match status" value="1"/>
</dbReference>
<evidence type="ECO:0000256" key="1">
    <source>
        <dbReference type="PIRSR" id="PIRSR600888-3"/>
    </source>
</evidence>
<feature type="site" description="Participates in a stacking interaction with the thymidine ring of dTDP-4-oxo-6-deoxyglucose" evidence="1">
    <location>
        <position position="127"/>
    </location>
</feature>